<gene>
    <name evidence="3" type="ORF">DFL_009211</name>
</gene>
<name>A0A436ZR61_ARTFL</name>
<dbReference type="GeneID" id="93591522"/>
<keyword evidence="1" id="KW-0175">Coiled coil</keyword>
<feature type="region of interest" description="Disordered" evidence="2">
    <location>
        <begin position="67"/>
        <end position="141"/>
    </location>
</feature>
<evidence type="ECO:0000313" key="3">
    <source>
        <dbReference type="EMBL" id="RVD81345.1"/>
    </source>
</evidence>
<proteinExistence type="predicted"/>
<comment type="caution">
    <text evidence="3">The sequence shown here is derived from an EMBL/GenBank/DDBJ whole genome shotgun (WGS) entry which is preliminary data.</text>
</comment>
<dbReference type="OrthoDB" id="5359302at2759"/>
<protein>
    <submittedName>
        <fullName evidence="3">Uncharacterized protein</fullName>
    </submittedName>
</protein>
<accession>A0A436ZR61</accession>
<evidence type="ECO:0000313" key="4">
    <source>
        <dbReference type="Proteomes" id="UP000283090"/>
    </source>
</evidence>
<organism evidence="3 4">
    <name type="scientific">Arthrobotrys flagrans</name>
    <name type="common">Nematode-trapping fungus</name>
    <name type="synonym">Trichothecium flagrans</name>
    <dbReference type="NCBI Taxonomy" id="97331"/>
    <lineage>
        <taxon>Eukaryota</taxon>
        <taxon>Fungi</taxon>
        <taxon>Dikarya</taxon>
        <taxon>Ascomycota</taxon>
        <taxon>Pezizomycotina</taxon>
        <taxon>Orbiliomycetes</taxon>
        <taxon>Orbiliales</taxon>
        <taxon>Orbiliaceae</taxon>
        <taxon>Arthrobotrys</taxon>
    </lineage>
</organism>
<sequence>MSETSEEPFDIEAERFLVQLQLALKLLTFEWEVNLELLATKLQELCRKYLDHLEKVKSAKVNGVSGVETGSTTVADSPNGTNGVPKKPTEVLVPLDGPDAGGETGGAADLIEPASQINGLDTRTSDVNDSTSDSEPSKTQIYDETLPQESCHLIISNPNFQNGNNSEEYKTWINENFIGVVDLALKNKSVRPGGDTEADVVKEYGDYTFTHSDDSTSETGSSRLYIRLENLTRAPLTVENVQYLMQNTLYQSTETISKFPGFARTEIIPVPNTEFQDAWDREILAEWYRGAALLWDGESFVEDSAAKGGSGGGAPPVAGLAGNLLGSIPLSSVAKSAAAITDVSAIADVATNIIRSDDEIKKESTIEAKVETKDQDGTQTTVEAKVEVKVSEVPDTAEGASTPPTSDAAEAGPSTSTIETVIEAVVKAGSEELEEATVESTAAIQKSEAALVESTVSLAGAQTSLVESAVALGKTEAVLAESKAAVTEVLESKAALVTSALDLGKSKDSLLKSAISLGKSKSSLFGTVLTFVDKTGEAFGVDLIDDRLYEDGADDGGNLTRWDKVKSEFPCPFDYPPDKEYKLKFTISIDDCLPSLTTAEDALSKIIDIHSPASAPPFDVTSIPGRYVLNKFLIATHRIVIAYICSENVVRYVTGIEADPAGGSIMSSGLDGLETALGFMGPNPAAMAAASVLKAGRSMAERKKKDAAAEFQRKSKTLLRKLWFLTTEVYGFLWFTKPQTSGKYEFDTAFHKASWKLVRGNRAGIYAEEEKPRLTTDVSEDYFIYLQEQTLMLREYTKELEVQAKEMMEELETAF</sequence>
<keyword evidence="4" id="KW-1185">Reference proteome</keyword>
<evidence type="ECO:0000256" key="1">
    <source>
        <dbReference type="SAM" id="Coils"/>
    </source>
</evidence>
<evidence type="ECO:0000256" key="2">
    <source>
        <dbReference type="SAM" id="MobiDB-lite"/>
    </source>
</evidence>
<dbReference type="VEuPathDB" id="FungiDB:DFL_009211"/>
<dbReference type="RefSeq" id="XP_067486889.1">
    <property type="nucleotide sequence ID" value="XM_067639064.1"/>
</dbReference>
<feature type="compositionally biased region" description="Polar residues" evidence="2">
    <location>
        <begin position="68"/>
        <end position="82"/>
    </location>
</feature>
<feature type="coiled-coil region" evidence="1">
    <location>
        <begin position="786"/>
        <end position="813"/>
    </location>
</feature>
<feature type="compositionally biased region" description="Polar residues" evidence="2">
    <location>
        <begin position="115"/>
        <end position="141"/>
    </location>
</feature>
<dbReference type="EMBL" id="SAEB01000012">
    <property type="protein sequence ID" value="RVD81345.1"/>
    <property type="molecule type" value="Genomic_DNA"/>
</dbReference>
<feature type="region of interest" description="Disordered" evidence="2">
    <location>
        <begin position="391"/>
        <end position="415"/>
    </location>
</feature>
<dbReference type="AlphaFoldDB" id="A0A436ZR61"/>
<dbReference type="Proteomes" id="UP000283090">
    <property type="component" value="Unassembled WGS sequence"/>
</dbReference>
<reference evidence="3 4" key="1">
    <citation type="submission" date="2019-01" db="EMBL/GenBank/DDBJ databases">
        <title>Intercellular communication is required for trap formation in the nematode-trapping fungus Duddingtonia flagrans.</title>
        <authorList>
            <person name="Youssar L."/>
            <person name="Wernet V."/>
            <person name="Hensel N."/>
            <person name="Hildebrandt H.-G."/>
            <person name="Fischer R."/>
        </authorList>
    </citation>
    <scope>NUCLEOTIDE SEQUENCE [LARGE SCALE GENOMIC DNA]</scope>
    <source>
        <strain evidence="3 4">CBS H-5679</strain>
    </source>
</reference>